<reference evidence="6 7" key="1">
    <citation type="submission" date="2018-08" db="EMBL/GenBank/DDBJ databases">
        <title>Genomic investigation of the strawberry pathogen Phytophthora fragariae indicates pathogenicity is determined by transcriptional variation in three key races.</title>
        <authorList>
            <person name="Adams T.M."/>
            <person name="Armitage A.D."/>
            <person name="Sobczyk M.K."/>
            <person name="Bates H.J."/>
            <person name="Dunwell J.M."/>
            <person name="Nellist C.F."/>
            <person name="Harrison R.J."/>
        </authorList>
    </citation>
    <scope>NUCLEOTIDE SEQUENCE [LARGE SCALE GENOMIC DNA]</scope>
    <source>
        <strain evidence="4 7">BC-1</strain>
        <strain evidence="5 9">BC-23</strain>
        <strain evidence="3 8">NOV-71</strain>
        <strain evidence="2 6">NOV-9</strain>
    </source>
</reference>
<evidence type="ECO:0000313" key="8">
    <source>
        <dbReference type="Proteomes" id="UP000441208"/>
    </source>
</evidence>
<evidence type="ECO:0000313" key="3">
    <source>
        <dbReference type="EMBL" id="KAE9058685.1"/>
    </source>
</evidence>
<dbReference type="AlphaFoldDB" id="A0A6A3D8Z0"/>
<evidence type="ECO:0000313" key="7">
    <source>
        <dbReference type="Proteomes" id="UP000440367"/>
    </source>
</evidence>
<evidence type="ECO:0000313" key="5">
    <source>
        <dbReference type="EMBL" id="KAE9172519.1"/>
    </source>
</evidence>
<evidence type="ECO:0000313" key="4">
    <source>
        <dbReference type="EMBL" id="KAE9163951.1"/>
    </source>
</evidence>
<evidence type="ECO:0000313" key="2">
    <source>
        <dbReference type="EMBL" id="KAE8918014.1"/>
    </source>
</evidence>
<dbReference type="EMBL" id="QXGF01006281">
    <property type="protein sequence ID" value="KAE8918014.1"/>
    <property type="molecule type" value="Genomic_DNA"/>
</dbReference>
<keyword evidence="1" id="KW-0732">Signal</keyword>
<evidence type="ECO:0000256" key="1">
    <source>
        <dbReference type="SAM" id="SignalP"/>
    </source>
</evidence>
<proteinExistence type="predicted"/>
<dbReference type="EMBL" id="QXGC01003882">
    <property type="protein sequence ID" value="KAE9172519.1"/>
    <property type="molecule type" value="Genomic_DNA"/>
</dbReference>
<accession>A0A6A3D8Z0</accession>
<dbReference type="Proteomes" id="UP000476176">
    <property type="component" value="Unassembled WGS sequence"/>
</dbReference>
<evidence type="ECO:0000313" key="9">
    <source>
        <dbReference type="Proteomes" id="UP000476176"/>
    </source>
</evidence>
<name>A0A6A3D8Z0_9STRA</name>
<evidence type="ECO:0000313" key="6">
    <source>
        <dbReference type="Proteomes" id="UP000429523"/>
    </source>
</evidence>
<dbReference type="EMBL" id="QXGD01006128">
    <property type="protein sequence ID" value="KAE9163951.1"/>
    <property type="molecule type" value="Genomic_DNA"/>
</dbReference>
<dbReference type="Proteomes" id="UP000429523">
    <property type="component" value="Unassembled WGS sequence"/>
</dbReference>
<organism evidence="2 6">
    <name type="scientific">Phytophthora fragariae</name>
    <dbReference type="NCBI Taxonomy" id="53985"/>
    <lineage>
        <taxon>Eukaryota</taxon>
        <taxon>Sar</taxon>
        <taxon>Stramenopiles</taxon>
        <taxon>Oomycota</taxon>
        <taxon>Peronosporomycetes</taxon>
        <taxon>Peronosporales</taxon>
        <taxon>Peronosporaceae</taxon>
        <taxon>Phytophthora</taxon>
    </lineage>
</organism>
<dbReference type="Proteomes" id="UP000441208">
    <property type="component" value="Unassembled WGS sequence"/>
</dbReference>
<dbReference type="Proteomes" id="UP000440367">
    <property type="component" value="Unassembled WGS sequence"/>
</dbReference>
<protein>
    <submittedName>
        <fullName evidence="2">Uncharacterized protein</fullName>
    </submittedName>
</protein>
<comment type="caution">
    <text evidence="2">The sequence shown here is derived from an EMBL/GenBank/DDBJ whole genome shotgun (WGS) entry which is preliminary data.</text>
</comment>
<gene>
    <name evidence="4" type="ORF">PF002_g31726</name>
    <name evidence="5" type="ORF">PF004_g27242</name>
    <name evidence="3" type="ORF">PF007_g31215</name>
    <name evidence="2" type="ORF">PF009_g31669</name>
</gene>
<dbReference type="EMBL" id="QXFZ01006423">
    <property type="protein sequence ID" value="KAE9058685.1"/>
    <property type="molecule type" value="Genomic_DNA"/>
</dbReference>
<feature type="chain" id="PRO_5036163432" evidence="1">
    <location>
        <begin position="24"/>
        <end position="67"/>
    </location>
</feature>
<sequence length="67" mass="7143">MTLDSVVAAIVASTLHLSMLAGAVYTSHTTHDQGTVHALLSFLVDRCELSSATKPLPSLSPRHDSRK</sequence>
<feature type="signal peptide" evidence="1">
    <location>
        <begin position="1"/>
        <end position="23"/>
    </location>
</feature>